<keyword evidence="4 9" id="KW-0812">Transmembrane</keyword>
<dbReference type="InterPro" id="IPR010131">
    <property type="entry name" value="MdtP/NodT-like"/>
</dbReference>
<evidence type="ECO:0000256" key="3">
    <source>
        <dbReference type="ARBA" id="ARBA00022452"/>
    </source>
</evidence>
<organism evidence="11 12">
    <name type="scientific">Robbsia betulipollinis</name>
    <dbReference type="NCBI Taxonomy" id="2981849"/>
    <lineage>
        <taxon>Bacteria</taxon>
        <taxon>Pseudomonadati</taxon>
        <taxon>Pseudomonadota</taxon>
        <taxon>Betaproteobacteria</taxon>
        <taxon>Burkholderiales</taxon>
        <taxon>Burkholderiaceae</taxon>
        <taxon>Robbsia</taxon>
    </lineage>
</organism>
<sequence length="500" mass="53618">MNPPSLSFRARARLSRSAGALLLATAGLASLAGCANYAGIRSDKQPLDVARIDTAQSLPTQGGQWPTMNWAADFGDTQLSSLIAEALANNPSIAEARARLDRAAAYAAGADARRYPRVDGHYSVKRELYSGNALYPEPYGGSWYTENNASLSASYELDLWGKNSAGLAQAISEQRASAAEEQESRLALATSVAQQYNALAREYALFDVAQAEARERQALGQISAARFSAGLDTQVETRVSDTQIATSNTLVSQLQGSITVMRYQLGALLGKGPDRGLAIARPQMQPLPVSALPDNVPANLLSRRPDIVAARWRIDAATQGVTIGKADFYPDINLSAAAGFDAFGFGHFLQFGSRQIQVGPAIDLPIFDAGALRARLKDRYATFDTAVATYNDTLVRALTEVATQIAQIRSIEQQQHDAQAAYDAAAKAYQLAVIRYQGGLSTQLQVLDADRALLQQRQTLVTLASQRRDQQIGLIKALGGGFDSAPPPRRDALDAMTSPT</sequence>
<feature type="chain" id="PRO_5044952428" evidence="9">
    <location>
        <begin position="32"/>
        <end position="500"/>
    </location>
</feature>
<keyword evidence="3 9" id="KW-1134">Transmembrane beta strand</keyword>
<evidence type="ECO:0000256" key="5">
    <source>
        <dbReference type="ARBA" id="ARBA00022729"/>
    </source>
</evidence>
<feature type="signal peptide" evidence="9">
    <location>
        <begin position="1"/>
        <end position="31"/>
    </location>
</feature>
<gene>
    <name evidence="11" type="ORF">OVY01_03955</name>
</gene>
<dbReference type="Pfam" id="PF02321">
    <property type="entry name" value="OEP"/>
    <property type="match status" value="2"/>
</dbReference>
<evidence type="ECO:0000256" key="8">
    <source>
        <dbReference type="ARBA" id="ARBA00023288"/>
    </source>
</evidence>
<comment type="subcellular location">
    <subcellularLocation>
        <location evidence="9">Cell membrane</location>
        <topology evidence="9">Lipid-anchor</topology>
    </subcellularLocation>
    <subcellularLocation>
        <location evidence="1">Membrane</location>
    </subcellularLocation>
</comment>
<evidence type="ECO:0000256" key="4">
    <source>
        <dbReference type="ARBA" id="ARBA00022692"/>
    </source>
</evidence>
<dbReference type="PANTHER" id="PTHR30203">
    <property type="entry name" value="OUTER MEMBRANE CATION EFFLUX PROTEIN"/>
    <property type="match status" value="1"/>
</dbReference>
<proteinExistence type="inferred from homology"/>
<comment type="caution">
    <text evidence="11">The sequence shown here is derived from an EMBL/GenBank/DDBJ whole genome shotgun (WGS) entry which is preliminary data.</text>
</comment>
<dbReference type="PANTHER" id="PTHR30203:SF20">
    <property type="entry name" value="MULTIDRUG RESISTANCE OUTER MEMBRANE PROTEIN MDTP-RELATED"/>
    <property type="match status" value="1"/>
</dbReference>
<accession>A0ABT3ZIZ9</accession>
<evidence type="ECO:0000256" key="1">
    <source>
        <dbReference type="ARBA" id="ARBA00004370"/>
    </source>
</evidence>
<dbReference type="EMBL" id="JAPMXC010000001">
    <property type="protein sequence ID" value="MCY0386407.1"/>
    <property type="molecule type" value="Genomic_DNA"/>
</dbReference>
<keyword evidence="5 9" id="KW-0732">Signal</keyword>
<name>A0ABT3ZIZ9_9BURK</name>
<keyword evidence="12" id="KW-1185">Reference proteome</keyword>
<evidence type="ECO:0000256" key="2">
    <source>
        <dbReference type="ARBA" id="ARBA00007613"/>
    </source>
</evidence>
<keyword evidence="8 9" id="KW-0449">Lipoprotein</keyword>
<evidence type="ECO:0000313" key="12">
    <source>
        <dbReference type="Proteomes" id="UP001082899"/>
    </source>
</evidence>
<dbReference type="Proteomes" id="UP001082899">
    <property type="component" value="Unassembled WGS sequence"/>
</dbReference>
<keyword evidence="6 9" id="KW-0472">Membrane</keyword>
<keyword evidence="7 9" id="KW-0564">Palmitate</keyword>
<reference evidence="11" key="1">
    <citation type="submission" date="2022-11" db="EMBL/GenBank/DDBJ databases">
        <title>Robbsia betulipollinis sp. nov., isolated from pollen of birch (Betula pendula).</title>
        <authorList>
            <person name="Shi H."/>
            <person name="Ambika Manirajan B."/>
            <person name="Ratering S."/>
            <person name="Geissler-Plaum R."/>
            <person name="Schnell S."/>
        </authorList>
    </citation>
    <scope>NUCLEOTIDE SEQUENCE</scope>
    <source>
        <strain evidence="11">Bb-Pol-6</strain>
    </source>
</reference>
<dbReference type="Gene3D" id="2.20.200.10">
    <property type="entry name" value="Outer membrane efflux proteins (OEP)"/>
    <property type="match status" value="1"/>
</dbReference>
<dbReference type="InterPro" id="IPR003423">
    <property type="entry name" value="OMP_efflux"/>
</dbReference>
<dbReference type="NCBIfam" id="TIGR01845">
    <property type="entry name" value="outer_NodT"/>
    <property type="match status" value="1"/>
</dbReference>
<dbReference type="Gene3D" id="1.20.1600.10">
    <property type="entry name" value="Outer membrane efflux proteins (OEP)"/>
    <property type="match status" value="1"/>
</dbReference>
<feature type="region of interest" description="Disordered" evidence="10">
    <location>
        <begin position="481"/>
        <end position="500"/>
    </location>
</feature>
<dbReference type="RefSeq" id="WP_267845808.1">
    <property type="nucleotide sequence ID" value="NZ_JAPMXC010000001.1"/>
</dbReference>
<protein>
    <submittedName>
        <fullName evidence="11">Efflux transporter outer membrane subunit</fullName>
    </submittedName>
</protein>
<evidence type="ECO:0000256" key="9">
    <source>
        <dbReference type="RuleBase" id="RU362097"/>
    </source>
</evidence>
<evidence type="ECO:0000256" key="7">
    <source>
        <dbReference type="ARBA" id="ARBA00023139"/>
    </source>
</evidence>
<comment type="similarity">
    <text evidence="2 9">Belongs to the outer membrane factor (OMF) (TC 1.B.17) family.</text>
</comment>
<evidence type="ECO:0000256" key="10">
    <source>
        <dbReference type="SAM" id="MobiDB-lite"/>
    </source>
</evidence>
<evidence type="ECO:0000256" key="6">
    <source>
        <dbReference type="ARBA" id="ARBA00023136"/>
    </source>
</evidence>
<dbReference type="SUPFAM" id="SSF56954">
    <property type="entry name" value="Outer membrane efflux proteins (OEP)"/>
    <property type="match status" value="1"/>
</dbReference>
<evidence type="ECO:0000313" key="11">
    <source>
        <dbReference type="EMBL" id="MCY0386407.1"/>
    </source>
</evidence>